<gene>
    <name evidence="1" type="ORF">rosmuc_02933</name>
</gene>
<accession>A0A0A0HHM1</accession>
<reference evidence="1 2" key="1">
    <citation type="submission" date="2013-01" db="EMBL/GenBank/DDBJ databases">
        <authorList>
            <person name="Fiebig A."/>
            <person name="Goeker M."/>
            <person name="Klenk H.-P.P."/>
        </authorList>
    </citation>
    <scope>NUCLEOTIDE SEQUENCE [LARGE SCALE GENOMIC DNA]</scope>
    <source>
        <strain evidence="1 2">DSM 17069</strain>
    </source>
</reference>
<evidence type="ECO:0000313" key="2">
    <source>
        <dbReference type="Proteomes" id="UP000030021"/>
    </source>
</evidence>
<dbReference type="AlphaFoldDB" id="A0A0A0HHM1"/>
<evidence type="ECO:0000313" key="1">
    <source>
        <dbReference type="EMBL" id="KGM86640.1"/>
    </source>
</evidence>
<name>A0A0A0HHM1_9RHOB</name>
<dbReference type="EMBL" id="AONH01000016">
    <property type="protein sequence ID" value="KGM86640.1"/>
    <property type="molecule type" value="Genomic_DNA"/>
</dbReference>
<dbReference type="HOGENOM" id="CLU_3084354_0_0_5"/>
<organism evidence="1 2">
    <name type="scientific">Roseovarius mucosus DSM 17069</name>
    <dbReference type="NCBI Taxonomy" id="1288298"/>
    <lineage>
        <taxon>Bacteria</taxon>
        <taxon>Pseudomonadati</taxon>
        <taxon>Pseudomonadota</taxon>
        <taxon>Alphaproteobacteria</taxon>
        <taxon>Rhodobacterales</taxon>
        <taxon>Roseobacteraceae</taxon>
        <taxon>Roseovarius</taxon>
    </lineage>
</organism>
<sequence length="52" mass="5694">MEFQLPLKKTAKYDPILSALFKSSLNFTTISLLKFHATLIAAKSLALNGIIA</sequence>
<protein>
    <submittedName>
        <fullName evidence="1">Uncharacterized protein</fullName>
    </submittedName>
</protein>
<dbReference type="PATRIC" id="fig|1288298.3.peg.2946"/>
<proteinExistence type="predicted"/>
<dbReference type="Proteomes" id="UP000030021">
    <property type="component" value="Unassembled WGS sequence"/>
</dbReference>
<comment type="caution">
    <text evidence="1">The sequence shown here is derived from an EMBL/GenBank/DDBJ whole genome shotgun (WGS) entry which is preliminary data.</text>
</comment>